<feature type="region of interest" description="Disordered" evidence="1">
    <location>
        <begin position="90"/>
        <end position="154"/>
    </location>
</feature>
<reference evidence="2 3" key="1">
    <citation type="journal article" date="2005" name="PLoS Biol.">
        <title>The genomes of Oryza sativa: a history of duplications.</title>
        <authorList>
            <person name="Yu J."/>
            <person name="Wang J."/>
            <person name="Lin W."/>
            <person name="Li S."/>
            <person name="Li H."/>
            <person name="Zhou J."/>
            <person name="Ni P."/>
            <person name="Dong W."/>
            <person name="Hu S."/>
            <person name="Zeng C."/>
            <person name="Zhang J."/>
            <person name="Zhang Y."/>
            <person name="Li R."/>
            <person name="Xu Z."/>
            <person name="Li S."/>
            <person name="Li X."/>
            <person name="Zheng H."/>
            <person name="Cong L."/>
            <person name="Lin L."/>
            <person name="Yin J."/>
            <person name="Geng J."/>
            <person name="Li G."/>
            <person name="Shi J."/>
            <person name="Liu J."/>
            <person name="Lv H."/>
            <person name="Li J."/>
            <person name="Wang J."/>
            <person name="Deng Y."/>
            <person name="Ran L."/>
            <person name="Shi X."/>
            <person name="Wang X."/>
            <person name="Wu Q."/>
            <person name="Li C."/>
            <person name="Ren X."/>
            <person name="Wang J."/>
            <person name="Wang X."/>
            <person name="Li D."/>
            <person name="Liu D."/>
            <person name="Zhang X."/>
            <person name="Ji Z."/>
            <person name="Zhao W."/>
            <person name="Sun Y."/>
            <person name="Zhang Z."/>
            <person name="Bao J."/>
            <person name="Han Y."/>
            <person name="Dong L."/>
            <person name="Ji J."/>
            <person name="Chen P."/>
            <person name="Wu S."/>
            <person name="Liu J."/>
            <person name="Xiao Y."/>
            <person name="Bu D."/>
            <person name="Tan J."/>
            <person name="Yang L."/>
            <person name="Ye C."/>
            <person name="Zhang J."/>
            <person name="Xu J."/>
            <person name="Zhou Y."/>
            <person name="Yu Y."/>
            <person name="Zhang B."/>
            <person name="Zhuang S."/>
            <person name="Wei H."/>
            <person name="Liu B."/>
            <person name="Lei M."/>
            <person name="Yu H."/>
            <person name="Li Y."/>
            <person name="Xu H."/>
            <person name="Wei S."/>
            <person name="He X."/>
            <person name="Fang L."/>
            <person name="Zhang Z."/>
            <person name="Zhang Y."/>
            <person name="Huang X."/>
            <person name="Su Z."/>
            <person name="Tong W."/>
            <person name="Li J."/>
            <person name="Tong Z."/>
            <person name="Li S."/>
            <person name="Ye J."/>
            <person name="Wang L."/>
            <person name="Fang L."/>
            <person name="Lei T."/>
            <person name="Chen C."/>
            <person name="Chen H."/>
            <person name="Xu Z."/>
            <person name="Li H."/>
            <person name="Huang H."/>
            <person name="Zhang F."/>
            <person name="Xu H."/>
            <person name="Li N."/>
            <person name="Zhao C."/>
            <person name="Li S."/>
            <person name="Dong L."/>
            <person name="Huang Y."/>
            <person name="Li L."/>
            <person name="Xi Y."/>
            <person name="Qi Q."/>
            <person name="Li W."/>
            <person name="Zhang B."/>
            <person name="Hu W."/>
            <person name="Zhang Y."/>
            <person name="Tian X."/>
            <person name="Jiao Y."/>
            <person name="Liang X."/>
            <person name="Jin J."/>
            <person name="Gao L."/>
            <person name="Zheng W."/>
            <person name="Hao B."/>
            <person name="Liu S."/>
            <person name="Wang W."/>
            <person name="Yuan L."/>
            <person name="Cao M."/>
            <person name="McDermott J."/>
            <person name="Samudrala R."/>
            <person name="Wang J."/>
            <person name="Wong G.K."/>
            <person name="Yang H."/>
        </authorList>
    </citation>
    <scope>NUCLEOTIDE SEQUENCE [LARGE SCALE GENOMIC DNA]</scope>
    <source>
        <strain evidence="3">cv. 93-11</strain>
    </source>
</reference>
<feature type="compositionally biased region" description="Basic and acidic residues" evidence="1">
    <location>
        <begin position="93"/>
        <end position="104"/>
    </location>
</feature>
<dbReference type="Gramene" id="BGIOSGA032876-TA">
    <property type="protein sequence ID" value="BGIOSGA032876-PA"/>
    <property type="gene ID" value="BGIOSGA032876"/>
</dbReference>
<evidence type="ECO:0000256" key="1">
    <source>
        <dbReference type="SAM" id="MobiDB-lite"/>
    </source>
</evidence>
<feature type="compositionally biased region" description="Acidic residues" evidence="1">
    <location>
        <begin position="7"/>
        <end position="16"/>
    </location>
</feature>
<dbReference type="Proteomes" id="UP000007015">
    <property type="component" value="Chromosome 10"/>
</dbReference>
<dbReference type="HOGENOM" id="CLU_1707198_0_0_1"/>
<evidence type="ECO:0000313" key="3">
    <source>
        <dbReference type="Proteomes" id="UP000007015"/>
    </source>
</evidence>
<proteinExistence type="predicted"/>
<evidence type="ECO:0000313" key="2">
    <source>
        <dbReference type="EMBL" id="EEC66908.1"/>
    </source>
</evidence>
<protein>
    <submittedName>
        <fullName evidence="2">Uncharacterized protein</fullName>
    </submittedName>
</protein>
<name>B8BGQ6_ORYSI</name>
<feature type="region of interest" description="Disordered" evidence="1">
    <location>
        <begin position="1"/>
        <end position="44"/>
    </location>
</feature>
<sequence length="154" mass="16354">MALLMVAEEDLLEAEPNDTRGDGGLHDRLQEVGGDGAIKPCEHHAVHPSPRCTVGEGGVREDVVVEGVLAESDEEEDTPLGVVHRAEIEDDGDQRLDVEDRHGLGVESGDGVGVERAHPPGAAVLCGRVNAKRSEEADESDEPRLAGCVDLREP</sequence>
<accession>B8BGQ6</accession>
<organism evidence="2 3">
    <name type="scientific">Oryza sativa subsp. indica</name>
    <name type="common">Rice</name>
    <dbReference type="NCBI Taxonomy" id="39946"/>
    <lineage>
        <taxon>Eukaryota</taxon>
        <taxon>Viridiplantae</taxon>
        <taxon>Streptophyta</taxon>
        <taxon>Embryophyta</taxon>
        <taxon>Tracheophyta</taxon>
        <taxon>Spermatophyta</taxon>
        <taxon>Magnoliopsida</taxon>
        <taxon>Liliopsida</taxon>
        <taxon>Poales</taxon>
        <taxon>Poaceae</taxon>
        <taxon>BOP clade</taxon>
        <taxon>Oryzoideae</taxon>
        <taxon>Oryzeae</taxon>
        <taxon>Oryzinae</taxon>
        <taxon>Oryza</taxon>
        <taxon>Oryza sativa</taxon>
    </lineage>
</organism>
<feature type="compositionally biased region" description="Basic and acidic residues" evidence="1">
    <location>
        <begin position="17"/>
        <end position="30"/>
    </location>
</feature>
<keyword evidence="3" id="KW-1185">Reference proteome</keyword>
<dbReference type="EMBL" id="CM000135">
    <property type="protein sequence ID" value="EEC66908.1"/>
    <property type="molecule type" value="Genomic_DNA"/>
</dbReference>
<gene>
    <name evidence="2" type="ORF">OsI_33498</name>
</gene>
<dbReference type="AlphaFoldDB" id="B8BGQ6"/>